<dbReference type="InterPro" id="IPR015797">
    <property type="entry name" value="NUDIX_hydrolase-like_dom_sf"/>
</dbReference>
<dbReference type="PROSITE" id="PS51462">
    <property type="entry name" value="NUDIX"/>
    <property type="match status" value="1"/>
</dbReference>
<dbReference type="AlphaFoldDB" id="A0A0D6J9V4"/>
<dbReference type="EMBL" id="LN829119">
    <property type="protein sequence ID" value="CPR15214.1"/>
    <property type="molecule type" value="Genomic_DNA"/>
</dbReference>
<dbReference type="PRINTS" id="PR00502">
    <property type="entry name" value="NUDIXFAMILY"/>
</dbReference>
<reference evidence="6" key="1">
    <citation type="submission" date="2015-02" db="EMBL/GenBank/DDBJ databases">
        <authorList>
            <person name="Chooi Y.-H."/>
        </authorList>
    </citation>
    <scope>NUCLEOTIDE SEQUENCE [LARGE SCALE GENOMIC DNA]</scope>
    <source>
        <strain evidence="6">strain Y</strain>
    </source>
</reference>
<dbReference type="KEGG" id="fiy:BN1229_v1_0258"/>
<keyword evidence="2 3" id="KW-0378">Hydrolase</keyword>
<dbReference type="Proteomes" id="UP000033187">
    <property type="component" value="Chromosome 1"/>
</dbReference>
<dbReference type="SUPFAM" id="SSF55811">
    <property type="entry name" value="Nudix"/>
    <property type="match status" value="1"/>
</dbReference>
<proteinExistence type="inferred from homology"/>
<protein>
    <submittedName>
        <fullName evidence="5">NUDIX hydrolase</fullName>
    </submittedName>
</protein>
<name>A0A0D6J9V4_9HYPH</name>
<comment type="similarity">
    <text evidence="3">Belongs to the Nudix hydrolase family.</text>
</comment>
<keyword evidence="6" id="KW-1185">Reference proteome</keyword>
<dbReference type="RefSeq" id="WP_244466786.1">
    <property type="nucleotide sequence ID" value="NZ_LN829119.1"/>
</dbReference>
<evidence type="ECO:0000256" key="3">
    <source>
        <dbReference type="RuleBase" id="RU003476"/>
    </source>
</evidence>
<dbReference type="PANTHER" id="PTHR43046">
    <property type="entry name" value="GDP-MANNOSE MANNOSYL HYDROLASE"/>
    <property type="match status" value="1"/>
</dbReference>
<dbReference type="InterPro" id="IPR000086">
    <property type="entry name" value="NUDIX_hydrolase_dom"/>
</dbReference>
<evidence type="ECO:0000259" key="4">
    <source>
        <dbReference type="PROSITE" id="PS51462"/>
    </source>
</evidence>
<organism evidence="5 6">
    <name type="scientific">Candidatus Filomicrobium marinum</name>
    <dbReference type="NCBI Taxonomy" id="1608628"/>
    <lineage>
        <taxon>Bacteria</taxon>
        <taxon>Pseudomonadati</taxon>
        <taxon>Pseudomonadota</taxon>
        <taxon>Alphaproteobacteria</taxon>
        <taxon>Hyphomicrobiales</taxon>
        <taxon>Hyphomicrobiaceae</taxon>
        <taxon>Filomicrobium</taxon>
    </lineage>
</organism>
<evidence type="ECO:0000256" key="2">
    <source>
        <dbReference type="ARBA" id="ARBA00022801"/>
    </source>
</evidence>
<evidence type="ECO:0000313" key="6">
    <source>
        <dbReference type="Proteomes" id="UP000033187"/>
    </source>
</evidence>
<accession>A0A0D6J9V4</accession>
<dbReference type="GO" id="GO:0016787">
    <property type="term" value="F:hydrolase activity"/>
    <property type="evidence" value="ECO:0007669"/>
    <property type="project" value="UniProtKB-KW"/>
</dbReference>
<evidence type="ECO:0000256" key="1">
    <source>
        <dbReference type="ARBA" id="ARBA00001946"/>
    </source>
</evidence>
<comment type="cofactor">
    <cofactor evidence="1">
        <name>Mg(2+)</name>
        <dbReference type="ChEBI" id="CHEBI:18420"/>
    </cofactor>
</comment>
<gene>
    <name evidence="5" type="ORF">YBN1229_v1_0258</name>
</gene>
<dbReference type="Gene3D" id="3.90.79.10">
    <property type="entry name" value="Nucleoside Triphosphate Pyrophosphohydrolase"/>
    <property type="match status" value="1"/>
</dbReference>
<dbReference type="PANTHER" id="PTHR43046:SF14">
    <property type="entry name" value="MUTT_NUDIX FAMILY PROTEIN"/>
    <property type="match status" value="1"/>
</dbReference>
<dbReference type="InterPro" id="IPR020084">
    <property type="entry name" value="NUDIX_hydrolase_CS"/>
</dbReference>
<feature type="domain" description="Nudix hydrolase" evidence="4">
    <location>
        <begin position="20"/>
        <end position="145"/>
    </location>
</feature>
<sequence>MPISWILKRARQSYWRMTRPLTIGAQGCVIAPDRRILLIRHTYRPGWHFPGGGVEKNETIETALARELKEEAGIQMTGRPQLFGIYANFRYFPSDHIALFVVREWQQPVAPKPNFEIAEHGFFPIDALPEQIHASTRARIDEIKGSVSVAELW</sequence>
<dbReference type="PROSITE" id="PS00893">
    <property type="entry name" value="NUDIX_BOX"/>
    <property type="match status" value="1"/>
</dbReference>
<dbReference type="InterPro" id="IPR020476">
    <property type="entry name" value="Nudix_hydrolase"/>
</dbReference>
<dbReference type="Pfam" id="PF00293">
    <property type="entry name" value="NUDIX"/>
    <property type="match status" value="1"/>
</dbReference>
<evidence type="ECO:0000313" key="5">
    <source>
        <dbReference type="EMBL" id="CPR15214.1"/>
    </source>
</evidence>
<dbReference type="KEGG" id="fil:BN1229_v1_0254"/>
<dbReference type="CDD" id="cd04680">
    <property type="entry name" value="NUDIX_Hydrolase"/>
    <property type="match status" value="1"/>
</dbReference>